<reference evidence="8 9" key="1">
    <citation type="submission" date="2011-10" db="EMBL/GenBank/DDBJ databases">
        <title>Whole genome sequence of Selenomonas ruminantium subsp. lactilytica TAM6421.</title>
        <authorList>
            <person name="Oguchi A."/>
            <person name="Ankai A."/>
            <person name="Kaneko J."/>
            <person name="Yamada-Narita S."/>
            <person name="Fukui S."/>
            <person name="Takahashi M."/>
            <person name="Onodera T."/>
            <person name="Kojima S."/>
            <person name="Fushimi T."/>
            <person name="Abe N."/>
            <person name="Kamio Y."/>
            <person name="Yamazaki S."/>
            <person name="Fujita N."/>
        </authorList>
    </citation>
    <scope>NUCLEOTIDE SEQUENCE [LARGE SCALE GENOMIC DNA]</scope>
    <source>
        <strain evidence="9">NBRC 103574 / TAM6421</strain>
    </source>
</reference>
<feature type="transmembrane region" description="Helical" evidence="7">
    <location>
        <begin position="310"/>
        <end position="336"/>
    </location>
</feature>
<evidence type="ECO:0000256" key="7">
    <source>
        <dbReference type="SAM" id="Phobius"/>
    </source>
</evidence>
<keyword evidence="5 7" id="KW-1133">Transmembrane helix</keyword>
<dbReference type="AlphaFoldDB" id="I0GN23"/>
<dbReference type="Proteomes" id="UP000007887">
    <property type="component" value="Chromosome"/>
</dbReference>
<dbReference type="InterPro" id="IPR053166">
    <property type="entry name" value="UPF0718_permease"/>
</dbReference>
<dbReference type="OrthoDB" id="9777774at2"/>
<evidence type="ECO:0000256" key="4">
    <source>
        <dbReference type="ARBA" id="ARBA00022692"/>
    </source>
</evidence>
<evidence type="ECO:0000256" key="2">
    <source>
        <dbReference type="ARBA" id="ARBA00006386"/>
    </source>
</evidence>
<evidence type="ECO:0000256" key="6">
    <source>
        <dbReference type="ARBA" id="ARBA00023136"/>
    </source>
</evidence>
<dbReference type="PANTHER" id="PTHR42775:SF2">
    <property type="entry name" value="PERMEASE"/>
    <property type="match status" value="1"/>
</dbReference>
<keyword evidence="3" id="KW-1003">Cell membrane</keyword>
<evidence type="ECO:0000256" key="1">
    <source>
        <dbReference type="ARBA" id="ARBA00004651"/>
    </source>
</evidence>
<sequence>MHGIISIWDFFQKQVLGLRWLNTLIGSLLQAIGMNPETKLYSAIQFFIYDSFKIFFLLSVLIFIISYIQSYFPPQRTRRILGGIKGFPGRAMGAILGILTPFCSCSSIPLFIGFCSAGLPIGVTLSFLIMSPMADLGSLTMLMTQFGWKIAFAYLVTGFVIAVTGGTIIEKLGMEKYVADYIRNAHLAESDEEKLTFKDRLHVAVEGVVDIVKRVWPYIFLGVGIGSLIHNVIPQEIVQSILGREQWYSVLLACLVGIPMYADIFGAIPIAEALLAKGAGLGTVISFMMSVTSLSLPSMIMLAKAMKKKLLITFIVTVSAGIVLIGYIFNAFAYLFI</sequence>
<feature type="transmembrane region" description="Helical" evidence="7">
    <location>
        <begin position="151"/>
        <end position="169"/>
    </location>
</feature>
<dbReference type="eggNOG" id="COG0701">
    <property type="taxonomic scope" value="Bacteria"/>
</dbReference>
<feature type="transmembrane region" description="Helical" evidence="7">
    <location>
        <begin position="80"/>
        <end position="102"/>
    </location>
</feature>
<feature type="transmembrane region" description="Helical" evidence="7">
    <location>
        <begin position="280"/>
        <end position="303"/>
    </location>
</feature>
<name>I0GN23_SELRL</name>
<keyword evidence="4 7" id="KW-0812">Transmembrane</keyword>
<evidence type="ECO:0000313" key="9">
    <source>
        <dbReference type="Proteomes" id="UP000007887"/>
    </source>
</evidence>
<protein>
    <submittedName>
        <fullName evidence="8">Putative permease</fullName>
    </submittedName>
</protein>
<feature type="transmembrane region" description="Helical" evidence="7">
    <location>
        <begin position="46"/>
        <end position="68"/>
    </location>
</feature>
<keyword evidence="6 7" id="KW-0472">Membrane</keyword>
<dbReference type="InterPro" id="IPR005524">
    <property type="entry name" value="DUF318"/>
</dbReference>
<feature type="transmembrane region" description="Helical" evidence="7">
    <location>
        <begin position="215"/>
        <end position="234"/>
    </location>
</feature>
<dbReference type="HOGENOM" id="CLU_059148_0_0_9"/>
<evidence type="ECO:0000256" key="3">
    <source>
        <dbReference type="ARBA" id="ARBA00022475"/>
    </source>
</evidence>
<comment type="subcellular location">
    <subcellularLocation>
        <location evidence="1">Cell membrane</location>
        <topology evidence="1">Multi-pass membrane protein</topology>
    </subcellularLocation>
</comment>
<gene>
    <name evidence="8" type="ordered locus">SELR_04520</name>
</gene>
<dbReference type="RefSeq" id="WP_014423604.1">
    <property type="nucleotide sequence ID" value="NC_017068.1"/>
</dbReference>
<feature type="transmembrane region" description="Helical" evidence="7">
    <location>
        <begin position="246"/>
        <end position="268"/>
    </location>
</feature>
<organism evidence="8 9">
    <name type="scientific">Selenomonas ruminantium subsp. lactilytica (strain NBRC 103574 / TAM6421)</name>
    <dbReference type="NCBI Taxonomy" id="927704"/>
    <lineage>
        <taxon>Bacteria</taxon>
        <taxon>Bacillati</taxon>
        <taxon>Bacillota</taxon>
        <taxon>Negativicutes</taxon>
        <taxon>Selenomonadales</taxon>
        <taxon>Selenomonadaceae</taxon>
        <taxon>Selenomonas</taxon>
    </lineage>
</organism>
<accession>I0GN23</accession>
<dbReference type="PANTHER" id="PTHR42775">
    <property type="entry name" value="PERMEASE RV2963-RELATED"/>
    <property type="match status" value="1"/>
</dbReference>
<dbReference type="EMBL" id="AP012292">
    <property type="protein sequence ID" value="BAL82160.1"/>
    <property type="molecule type" value="Genomic_DNA"/>
</dbReference>
<evidence type="ECO:0000256" key="5">
    <source>
        <dbReference type="ARBA" id="ARBA00022989"/>
    </source>
</evidence>
<dbReference type="PATRIC" id="fig|927704.6.peg.463"/>
<dbReference type="Pfam" id="PF03773">
    <property type="entry name" value="ArsP_1"/>
    <property type="match status" value="1"/>
</dbReference>
<dbReference type="KEGG" id="sri:SELR_04520"/>
<feature type="transmembrane region" description="Helical" evidence="7">
    <location>
        <begin position="108"/>
        <end position="130"/>
    </location>
</feature>
<evidence type="ECO:0000313" key="8">
    <source>
        <dbReference type="EMBL" id="BAL82160.1"/>
    </source>
</evidence>
<dbReference type="GO" id="GO:0005886">
    <property type="term" value="C:plasma membrane"/>
    <property type="evidence" value="ECO:0007669"/>
    <property type="project" value="UniProtKB-SubCell"/>
</dbReference>
<comment type="similarity">
    <text evidence="2">Belongs to the UPF0718 family.</text>
</comment>
<proteinExistence type="inferred from homology"/>